<evidence type="ECO:0000313" key="2">
    <source>
        <dbReference type="EMBL" id="MFD2173469.1"/>
    </source>
</evidence>
<accession>A0ABW5A7E4</accession>
<keyword evidence="3" id="KW-1185">Reference proteome</keyword>
<dbReference type="Proteomes" id="UP001597413">
    <property type="component" value="Unassembled WGS sequence"/>
</dbReference>
<dbReference type="EMBL" id="JBHUIX010000005">
    <property type="protein sequence ID" value="MFD2173469.1"/>
    <property type="molecule type" value="Genomic_DNA"/>
</dbReference>
<keyword evidence="1" id="KW-1133">Transmembrane helix</keyword>
<gene>
    <name evidence="2" type="ORF">ACFSM0_05115</name>
</gene>
<sequence length="56" mass="5918">MFQPMPLPHFLLMLLVVILAAALTIVVAVHAAVPLAALGLAALVGAALMRLFERIE</sequence>
<keyword evidence="1" id="KW-0472">Membrane</keyword>
<organism evidence="2 3">
    <name type="scientific">Rhodobacter lacus</name>
    <dbReference type="NCBI Taxonomy" id="1641972"/>
    <lineage>
        <taxon>Bacteria</taxon>
        <taxon>Pseudomonadati</taxon>
        <taxon>Pseudomonadota</taxon>
        <taxon>Alphaproteobacteria</taxon>
        <taxon>Rhodobacterales</taxon>
        <taxon>Rhodobacter group</taxon>
        <taxon>Rhodobacter</taxon>
    </lineage>
</organism>
<reference evidence="3" key="1">
    <citation type="journal article" date="2019" name="Int. J. Syst. Evol. Microbiol.">
        <title>The Global Catalogue of Microorganisms (GCM) 10K type strain sequencing project: providing services to taxonomists for standard genome sequencing and annotation.</title>
        <authorList>
            <consortium name="The Broad Institute Genomics Platform"/>
            <consortium name="The Broad Institute Genome Sequencing Center for Infectious Disease"/>
            <person name="Wu L."/>
            <person name="Ma J."/>
        </authorList>
    </citation>
    <scope>NUCLEOTIDE SEQUENCE [LARGE SCALE GENOMIC DNA]</scope>
    <source>
        <strain evidence="3">CCUG 55131</strain>
    </source>
</reference>
<feature type="transmembrane region" description="Helical" evidence="1">
    <location>
        <begin position="7"/>
        <end position="29"/>
    </location>
</feature>
<protein>
    <submittedName>
        <fullName evidence="2">Uncharacterized protein</fullName>
    </submittedName>
</protein>
<comment type="caution">
    <text evidence="2">The sequence shown here is derived from an EMBL/GenBank/DDBJ whole genome shotgun (WGS) entry which is preliminary data.</text>
</comment>
<proteinExistence type="predicted"/>
<feature type="transmembrane region" description="Helical" evidence="1">
    <location>
        <begin position="35"/>
        <end position="52"/>
    </location>
</feature>
<name>A0ABW5A7E4_9RHOB</name>
<dbReference type="RefSeq" id="WP_377387997.1">
    <property type="nucleotide sequence ID" value="NZ_JBHUIX010000005.1"/>
</dbReference>
<evidence type="ECO:0000256" key="1">
    <source>
        <dbReference type="SAM" id="Phobius"/>
    </source>
</evidence>
<keyword evidence="1" id="KW-0812">Transmembrane</keyword>
<evidence type="ECO:0000313" key="3">
    <source>
        <dbReference type="Proteomes" id="UP001597413"/>
    </source>
</evidence>